<dbReference type="GO" id="GO:0008270">
    <property type="term" value="F:zinc ion binding"/>
    <property type="evidence" value="ECO:0007669"/>
    <property type="project" value="UniProtKB-KW"/>
</dbReference>
<feature type="compositionally biased region" description="Basic residues" evidence="5">
    <location>
        <begin position="25"/>
        <end position="45"/>
    </location>
</feature>
<dbReference type="OrthoDB" id="411372at2759"/>
<dbReference type="InterPro" id="IPR036855">
    <property type="entry name" value="Znf_CCCH_sf"/>
</dbReference>
<dbReference type="SUPFAM" id="SSF90229">
    <property type="entry name" value="CCCH zinc finger"/>
    <property type="match status" value="1"/>
</dbReference>
<feature type="region of interest" description="Disordered" evidence="5">
    <location>
        <begin position="1"/>
        <end position="96"/>
    </location>
</feature>
<feature type="compositionally biased region" description="Basic and acidic residues" evidence="5">
    <location>
        <begin position="46"/>
        <end position="56"/>
    </location>
</feature>
<feature type="domain" description="C3H1-type" evidence="6">
    <location>
        <begin position="180"/>
        <end position="207"/>
    </location>
</feature>
<dbReference type="Gene3D" id="3.30.1370.210">
    <property type="match status" value="1"/>
</dbReference>
<keyword evidence="2 4" id="KW-0863">Zinc-finger</keyword>
<sequence>MAKSGIFRGKHDSRIDWSGSGRYPGKGRSRSRSRSRSRCGRRGRSPSRDKTRDRGRGWSRSRSRGEGSVRGQTRSRTSIHDHRQSGGWSDGSRHEKLSRTCRDFATGRCRRGRQCRFLHPDSMSSSDRDRVEDDRAENQRNRPGLGHISGHPNDRGPGFQSRNDVCDPYYEEDEQFRNQSRNAFPCRDFMKGKCRWGDTCRFSHHEASGDSYGKGTRDASFSRHIEQQANKNVKPSCKFFAAGNCNRDDCRFSHDGPKLNNLEGRPGEDTSIFSLDDKSKWWNGTSWDDSVKVSDKVKSTGGTGSIVANVNVIGETALGRTDDRLDHSLEIERRIWGIPKQNENYLKRDQQLSLLGESGSYDVDMGMTESMVKESIAGKQECIFHDSQLLNEDGISHVYGQNTMQEDHSLSIKTSQQNVITDSHIQQHHQGPVEDNDVNLFGSDALDEVNGSGNAIHPVLFPGRIFNQNGESLFPGDSSFSTETVRNQHVLIDLNRTQQHKISPSRLQSQMQNLHNAIKTQVMSEFQASQFDSNAVANEQAAQMTKSPVAKTGEQGALVINSSAFMAQRFVKEQQPGLDTSSSTRRVPSYSDTAHFVPFINTMNSNPATNSLDLLDPISYGKPDIESNHNLPSATVSDSVEQKNQMPVERSSQLSTVDAVFGSSTLKHHDSPKAKEPKIISISEVNGGDQTADEEIKGGQGNKHPENVGGHGKVDDSSAMKYDKGMRLFKNALVELVKEILKPKWKEGQMSREVHKTIVKKVVDKVISTIEDDHIPKVQNKVEQYLTASKPKVTKLVQAYLECSLKTES</sequence>
<feature type="domain" description="C3H1-type" evidence="6">
    <location>
        <begin position="231"/>
        <end position="257"/>
    </location>
</feature>
<feature type="zinc finger region" description="C3H1-type" evidence="4">
    <location>
        <begin position="95"/>
        <end position="122"/>
    </location>
</feature>
<accession>A0A8S0QL31</accession>
<feature type="region of interest" description="Disordered" evidence="5">
    <location>
        <begin position="118"/>
        <end position="164"/>
    </location>
</feature>
<evidence type="ECO:0000256" key="4">
    <source>
        <dbReference type="PROSITE-ProRule" id="PRU00723"/>
    </source>
</evidence>
<feature type="zinc finger region" description="C3H1-type" evidence="4">
    <location>
        <begin position="180"/>
        <end position="207"/>
    </location>
</feature>
<gene>
    <name evidence="7" type="ORF">OLEA9_A039778</name>
</gene>
<organism evidence="7 8">
    <name type="scientific">Olea europaea subsp. europaea</name>
    <dbReference type="NCBI Taxonomy" id="158383"/>
    <lineage>
        <taxon>Eukaryota</taxon>
        <taxon>Viridiplantae</taxon>
        <taxon>Streptophyta</taxon>
        <taxon>Embryophyta</taxon>
        <taxon>Tracheophyta</taxon>
        <taxon>Spermatophyta</taxon>
        <taxon>Magnoliopsida</taxon>
        <taxon>eudicotyledons</taxon>
        <taxon>Gunneridae</taxon>
        <taxon>Pentapetalae</taxon>
        <taxon>asterids</taxon>
        <taxon>lamiids</taxon>
        <taxon>Lamiales</taxon>
        <taxon>Oleaceae</taxon>
        <taxon>Oleeae</taxon>
        <taxon>Olea</taxon>
    </lineage>
</organism>
<comment type="caution">
    <text evidence="7">The sequence shown here is derived from an EMBL/GenBank/DDBJ whole genome shotgun (WGS) entry which is preliminary data.</text>
</comment>
<keyword evidence="3 4" id="KW-0862">Zinc</keyword>
<dbReference type="InterPro" id="IPR052650">
    <property type="entry name" value="Zinc_finger_CCCH"/>
</dbReference>
<evidence type="ECO:0000259" key="6">
    <source>
        <dbReference type="PROSITE" id="PS50103"/>
    </source>
</evidence>
<keyword evidence="1 4" id="KW-0479">Metal-binding</keyword>
<evidence type="ECO:0000256" key="3">
    <source>
        <dbReference type="ARBA" id="ARBA00022833"/>
    </source>
</evidence>
<feature type="domain" description="C3H1-type" evidence="6">
    <location>
        <begin position="95"/>
        <end position="122"/>
    </location>
</feature>
<feature type="region of interest" description="Disordered" evidence="5">
    <location>
        <begin position="687"/>
        <end position="717"/>
    </location>
</feature>
<feature type="compositionally biased region" description="Basic and acidic residues" evidence="5">
    <location>
        <begin position="126"/>
        <end position="140"/>
    </location>
</feature>
<reference evidence="7 8" key="1">
    <citation type="submission" date="2019-12" db="EMBL/GenBank/DDBJ databases">
        <authorList>
            <person name="Alioto T."/>
            <person name="Alioto T."/>
            <person name="Gomez Garrido J."/>
        </authorList>
    </citation>
    <scope>NUCLEOTIDE SEQUENCE [LARGE SCALE GENOMIC DNA]</scope>
</reference>
<keyword evidence="8" id="KW-1185">Reference proteome</keyword>
<dbReference type="PANTHER" id="PTHR36886:SF8">
    <property type="entry name" value="ZINC FINGER CCCH DOMAIN-CONTAINING PROTEIN 38"/>
    <property type="match status" value="1"/>
</dbReference>
<proteinExistence type="predicted"/>
<dbReference type="InterPro" id="IPR000571">
    <property type="entry name" value="Znf_CCCH"/>
</dbReference>
<name>A0A8S0QL31_OLEEU</name>
<evidence type="ECO:0000256" key="1">
    <source>
        <dbReference type="ARBA" id="ARBA00022723"/>
    </source>
</evidence>
<dbReference type="AlphaFoldDB" id="A0A8S0QL31"/>
<protein>
    <submittedName>
        <fullName evidence="7">Zinc finger CCCH domain-containing 55</fullName>
    </submittedName>
</protein>
<dbReference type="Pfam" id="PF14608">
    <property type="entry name" value="zf-CCCH_2"/>
    <property type="match status" value="1"/>
</dbReference>
<dbReference type="PANTHER" id="PTHR36886">
    <property type="entry name" value="PROTEIN FRIGIDA-ESSENTIAL 1"/>
    <property type="match status" value="1"/>
</dbReference>
<dbReference type="Proteomes" id="UP000594638">
    <property type="component" value="Unassembled WGS sequence"/>
</dbReference>
<evidence type="ECO:0000313" key="8">
    <source>
        <dbReference type="Proteomes" id="UP000594638"/>
    </source>
</evidence>
<dbReference type="SMART" id="SM00356">
    <property type="entry name" value="ZnF_C3H1"/>
    <property type="match status" value="3"/>
</dbReference>
<dbReference type="Gramene" id="OE9A039778T1">
    <property type="protein sequence ID" value="OE9A039778C1"/>
    <property type="gene ID" value="OE9A039778"/>
</dbReference>
<dbReference type="EMBL" id="CACTIH010001919">
    <property type="protein sequence ID" value="CAA2968719.1"/>
    <property type="molecule type" value="Genomic_DNA"/>
</dbReference>
<evidence type="ECO:0000256" key="5">
    <source>
        <dbReference type="SAM" id="MobiDB-lite"/>
    </source>
</evidence>
<dbReference type="PROSITE" id="PS50103">
    <property type="entry name" value="ZF_C3H1"/>
    <property type="match status" value="3"/>
</dbReference>
<feature type="zinc finger region" description="C3H1-type" evidence="4">
    <location>
        <begin position="231"/>
        <end position="257"/>
    </location>
</feature>
<dbReference type="Pfam" id="PF18044">
    <property type="entry name" value="zf-CCCH_4"/>
    <property type="match status" value="2"/>
</dbReference>
<dbReference type="Gene3D" id="4.10.1000.10">
    <property type="entry name" value="Zinc finger, CCCH-type"/>
    <property type="match status" value="1"/>
</dbReference>
<dbReference type="InterPro" id="IPR041367">
    <property type="entry name" value="Znf-CCCH_4"/>
</dbReference>
<evidence type="ECO:0000256" key="2">
    <source>
        <dbReference type="ARBA" id="ARBA00022771"/>
    </source>
</evidence>
<evidence type="ECO:0000313" key="7">
    <source>
        <dbReference type="EMBL" id="CAA2968719.1"/>
    </source>
</evidence>